<evidence type="ECO:0000256" key="4">
    <source>
        <dbReference type="ARBA" id="ARBA00023002"/>
    </source>
</evidence>
<dbReference type="Pfam" id="PF08240">
    <property type="entry name" value="ADH_N"/>
    <property type="match status" value="1"/>
</dbReference>
<dbReference type="InterPro" id="IPR047109">
    <property type="entry name" value="CAD-like"/>
</dbReference>
<dbReference type="InterPro" id="IPR020843">
    <property type="entry name" value="ER"/>
</dbReference>
<dbReference type="Proteomes" id="UP000462212">
    <property type="component" value="Unassembled WGS sequence"/>
</dbReference>
<proteinExistence type="inferred from homology"/>
<protein>
    <submittedName>
        <fullName evidence="7">Putative formaldehyde dehydrogenase</fullName>
    </submittedName>
</protein>
<dbReference type="OrthoDB" id="1879366at2759"/>
<dbReference type="PANTHER" id="PTHR42683">
    <property type="entry name" value="ALDEHYDE REDUCTASE"/>
    <property type="match status" value="1"/>
</dbReference>
<dbReference type="Pfam" id="PF00107">
    <property type="entry name" value="ADH_zinc_N"/>
    <property type="match status" value="1"/>
</dbReference>
<dbReference type="Gene3D" id="3.40.50.720">
    <property type="entry name" value="NAD(P)-binding Rossmann-like Domain"/>
    <property type="match status" value="1"/>
</dbReference>
<comment type="caution">
    <text evidence="7">The sequence shown here is derived from an EMBL/GenBank/DDBJ whole genome shotgun (WGS) entry which is preliminary data.</text>
</comment>
<keyword evidence="2 5" id="KW-0479">Metal-binding</keyword>
<dbReference type="GO" id="GO:0008270">
    <property type="term" value="F:zinc ion binding"/>
    <property type="evidence" value="ECO:0007669"/>
    <property type="project" value="InterPro"/>
</dbReference>
<dbReference type="InterPro" id="IPR036291">
    <property type="entry name" value="NAD(P)-bd_dom_sf"/>
</dbReference>
<dbReference type="AlphaFoldDB" id="A0A8H8RZS2"/>
<accession>A0A8H8RZS2</accession>
<dbReference type="SMART" id="SM00829">
    <property type="entry name" value="PKS_ER"/>
    <property type="match status" value="1"/>
</dbReference>
<evidence type="ECO:0000256" key="3">
    <source>
        <dbReference type="ARBA" id="ARBA00022833"/>
    </source>
</evidence>
<dbReference type="SUPFAM" id="SSF50129">
    <property type="entry name" value="GroES-like"/>
    <property type="match status" value="1"/>
</dbReference>
<keyword evidence="8" id="KW-1185">Reference proteome</keyword>
<dbReference type="FunFam" id="3.40.50.720:FF:000022">
    <property type="entry name" value="Cinnamyl alcohol dehydrogenase"/>
    <property type="match status" value="1"/>
</dbReference>
<feature type="domain" description="Enoyl reductase (ER)" evidence="6">
    <location>
        <begin position="11"/>
        <end position="348"/>
    </location>
</feature>
<evidence type="ECO:0000256" key="2">
    <source>
        <dbReference type="ARBA" id="ARBA00022723"/>
    </source>
</evidence>
<evidence type="ECO:0000313" key="8">
    <source>
        <dbReference type="Proteomes" id="UP000462212"/>
    </source>
</evidence>
<dbReference type="InterPro" id="IPR011032">
    <property type="entry name" value="GroES-like_sf"/>
</dbReference>
<dbReference type="EMBL" id="QGMJ01000049">
    <property type="protein sequence ID" value="TVY44035.1"/>
    <property type="molecule type" value="Genomic_DNA"/>
</dbReference>
<evidence type="ECO:0000259" key="6">
    <source>
        <dbReference type="SMART" id="SM00829"/>
    </source>
</evidence>
<comment type="cofactor">
    <cofactor evidence="1 5">
        <name>Zn(2+)</name>
        <dbReference type="ChEBI" id="CHEBI:29105"/>
    </cofactor>
</comment>
<evidence type="ECO:0000256" key="5">
    <source>
        <dbReference type="RuleBase" id="RU361277"/>
    </source>
</evidence>
<evidence type="ECO:0000313" key="7">
    <source>
        <dbReference type="EMBL" id="TVY44035.1"/>
    </source>
</evidence>
<dbReference type="InterPro" id="IPR002328">
    <property type="entry name" value="ADH_Zn_CS"/>
</dbReference>
<dbReference type="InterPro" id="IPR013149">
    <property type="entry name" value="ADH-like_C"/>
</dbReference>
<dbReference type="Gene3D" id="3.90.180.10">
    <property type="entry name" value="Medium-chain alcohol dehydrogenases, catalytic domain"/>
    <property type="match status" value="1"/>
</dbReference>
<keyword evidence="4" id="KW-0560">Oxidoreductase</keyword>
<evidence type="ECO:0000256" key="1">
    <source>
        <dbReference type="ARBA" id="ARBA00001947"/>
    </source>
</evidence>
<dbReference type="GO" id="GO:0016616">
    <property type="term" value="F:oxidoreductase activity, acting on the CH-OH group of donors, NAD or NADP as acceptor"/>
    <property type="evidence" value="ECO:0007669"/>
    <property type="project" value="InterPro"/>
</dbReference>
<dbReference type="CDD" id="cd05283">
    <property type="entry name" value="CAD1"/>
    <property type="match status" value="1"/>
</dbReference>
<name>A0A8H8RZS2_9HELO</name>
<sequence>MTSYDFKVFKGSSSGDIVENTSHRSPLTRDQVYIKITHSGVCGTDEHYRTYDMALGHEGVGIVKAIGPEVTAFKVQVFLLQPRSHLTISRGDRAGWGWVHETCGFCEQCIDGHFIYCTGDIKQYGTSDQDQGSFGEGAVWREQLLFKIPDNLPSDIAAPLMCAGITVWGPLTEYGVKPTDVIGVVGIGGLGHLAVQFANKLGCEVVALSGTETKKDEALKLGAHHFVATKGVSDLKVPRKINHLLVTTNQMLDWNQYKSILAPRASIYPLTTTDFETKLVLPHMQFMLSGWKLIGCTASPKIVYRRMLEFAALHEIKPMVERFPLTKQGVVDSLKKLDEGKMRYRGVLYAEGV</sequence>
<dbReference type="InterPro" id="IPR013154">
    <property type="entry name" value="ADH-like_N"/>
</dbReference>
<dbReference type="PROSITE" id="PS00059">
    <property type="entry name" value="ADH_ZINC"/>
    <property type="match status" value="1"/>
</dbReference>
<keyword evidence="3 5" id="KW-0862">Zinc</keyword>
<reference evidence="7 8" key="1">
    <citation type="submission" date="2018-05" db="EMBL/GenBank/DDBJ databases">
        <title>Genome sequencing and assembly of the regulated plant pathogen Lachnellula willkommii and related sister species for the development of diagnostic species identification markers.</title>
        <authorList>
            <person name="Giroux E."/>
            <person name="Bilodeau G."/>
        </authorList>
    </citation>
    <scope>NUCLEOTIDE SEQUENCE [LARGE SCALE GENOMIC DNA]</scope>
    <source>
        <strain evidence="7 8">CBS 197.66</strain>
    </source>
</reference>
<organism evidence="7 8">
    <name type="scientific">Lachnellula subtilissima</name>
    <dbReference type="NCBI Taxonomy" id="602034"/>
    <lineage>
        <taxon>Eukaryota</taxon>
        <taxon>Fungi</taxon>
        <taxon>Dikarya</taxon>
        <taxon>Ascomycota</taxon>
        <taxon>Pezizomycotina</taxon>
        <taxon>Leotiomycetes</taxon>
        <taxon>Helotiales</taxon>
        <taxon>Lachnaceae</taxon>
        <taxon>Lachnellula</taxon>
    </lineage>
</organism>
<comment type="similarity">
    <text evidence="5">Belongs to the zinc-containing alcohol dehydrogenase family.</text>
</comment>
<dbReference type="SUPFAM" id="SSF51735">
    <property type="entry name" value="NAD(P)-binding Rossmann-fold domains"/>
    <property type="match status" value="1"/>
</dbReference>
<gene>
    <name evidence="7" type="primary">adhA_0</name>
    <name evidence="7" type="ORF">LSUB1_G002131</name>
</gene>